<evidence type="ECO:0000313" key="6">
    <source>
        <dbReference type="EMBL" id="OCF31419.1"/>
    </source>
</evidence>
<dbReference type="GO" id="GO:0005975">
    <property type="term" value="P:carbohydrate metabolic process"/>
    <property type="evidence" value="ECO:0007669"/>
    <property type="project" value="InterPro"/>
</dbReference>
<dbReference type="PANTHER" id="PTHR11122">
    <property type="entry name" value="APOSPORY-ASSOCIATED PROTEIN C-RELATED"/>
    <property type="match status" value="1"/>
</dbReference>
<dbReference type="Pfam" id="PF01263">
    <property type="entry name" value="Aldose_epim"/>
    <property type="match status" value="1"/>
</dbReference>
<comment type="similarity">
    <text evidence="2 5">Belongs to the glucose-6-phosphate 1-epimerase family.</text>
</comment>
<dbReference type="PIRSF" id="PIRSF016020">
    <property type="entry name" value="PHexose_mutarotase"/>
    <property type="match status" value="1"/>
</dbReference>
<organism evidence="6 7">
    <name type="scientific">Kwoniella heveanensis BCC8398</name>
    <dbReference type="NCBI Taxonomy" id="1296120"/>
    <lineage>
        <taxon>Eukaryota</taxon>
        <taxon>Fungi</taxon>
        <taxon>Dikarya</taxon>
        <taxon>Basidiomycota</taxon>
        <taxon>Agaricomycotina</taxon>
        <taxon>Tremellomycetes</taxon>
        <taxon>Tremellales</taxon>
        <taxon>Cryptococcaceae</taxon>
        <taxon>Kwoniella</taxon>
    </lineage>
</organism>
<evidence type="ECO:0000256" key="5">
    <source>
        <dbReference type="PIRNR" id="PIRNR016020"/>
    </source>
</evidence>
<dbReference type="Proteomes" id="UP000092666">
    <property type="component" value="Unassembled WGS sequence"/>
</dbReference>
<dbReference type="InterPro" id="IPR025532">
    <property type="entry name" value="G6P_1-epimerase"/>
</dbReference>
<evidence type="ECO:0000256" key="1">
    <source>
        <dbReference type="ARBA" id="ARBA00001096"/>
    </source>
</evidence>
<accession>A0A1B9GK42</accession>
<dbReference type="Gene3D" id="2.70.98.10">
    <property type="match status" value="1"/>
</dbReference>
<reference evidence="7" key="2">
    <citation type="submission" date="2013-12" db="EMBL/GenBank/DDBJ databases">
        <title>Evolution of pathogenesis and genome organization in the Tremellales.</title>
        <authorList>
            <person name="Cuomo C."/>
            <person name="Litvintseva A."/>
            <person name="Heitman J."/>
            <person name="Chen Y."/>
            <person name="Sun S."/>
            <person name="Springer D."/>
            <person name="Dromer F."/>
            <person name="Young S."/>
            <person name="Zeng Q."/>
            <person name="Chapman S."/>
            <person name="Gujja S."/>
            <person name="Saif S."/>
            <person name="Birren B."/>
        </authorList>
    </citation>
    <scope>NUCLEOTIDE SEQUENCE [LARGE SCALE GENOMIC DNA]</scope>
    <source>
        <strain evidence="7">BCC8398</strain>
    </source>
</reference>
<evidence type="ECO:0000313" key="7">
    <source>
        <dbReference type="Proteomes" id="UP000092666"/>
    </source>
</evidence>
<keyword evidence="4 5" id="KW-0413">Isomerase</keyword>
<dbReference type="InterPro" id="IPR014718">
    <property type="entry name" value="GH-type_carb-bd"/>
</dbReference>
<keyword evidence="7" id="KW-1185">Reference proteome</keyword>
<protein>
    <recommendedName>
        <fullName evidence="3 5">Glucose-6-phosphate 1-epimerase</fullName>
        <ecNumber evidence="3 5">5.1.3.15</ecNumber>
    </recommendedName>
</protein>
<sequence>MPVQRDQKTVTISLPSGARATIHLFGAHVTSWLTPDGKERLYLSSKSTLEGPFAPNVFGGPTPDEVSAEPVLEANQAIAKEGHAFVRTRVWELIDTSETSDQVSVIFALDPSTYPEPYPKAIRLTYVVTLTPESLTTSLKAQNPSNSGVAAGMKLFYHNYMKVSDGQKVQVKGLKEGTKFKDTQKGGEVGSWEGGSIGMGEKLGKIFSNAVTPDGFVTDDGSDSIRVTSSSLRDCFMWNPQDNCGKSAWADMEPGDGNKFAGVHPGALDKWTILSPGEEFVGDQTLTLVH</sequence>
<evidence type="ECO:0000256" key="2">
    <source>
        <dbReference type="ARBA" id="ARBA00005866"/>
    </source>
</evidence>
<gene>
    <name evidence="6" type="ORF">I316_06821</name>
</gene>
<proteinExistence type="inferred from homology"/>
<dbReference type="EC" id="5.1.3.15" evidence="3 5"/>
<dbReference type="InterPro" id="IPR008183">
    <property type="entry name" value="Aldose_1/G6P_1-epimerase"/>
</dbReference>
<dbReference type="GO" id="GO:0047938">
    <property type="term" value="F:glucose-6-phosphate 1-epimerase activity"/>
    <property type="evidence" value="ECO:0007669"/>
    <property type="project" value="UniProtKB-UniRule"/>
</dbReference>
<name>A0A1B9GK42_9TREE</name>
<reference evidence="6 7" key="1">
    <citation type="submission" date="2013-07" db="EMBL/GenBank/DDBJ databases">
        <title>The Genome Sequence of Cryptococcus heveanensis BCC8398.</title>
        <authorList>
            <consortium name="The Broad Institute Genome Sequencing Platform"/>
            <person name="Cuomo C."/>
            <person name="Litvintseva A."/>
            <person name="Chen Y."/>
            <person name="Heitman J."/>
            <person name="Sun S."/>
            <person name="Springer D."/>
            <person name="Dromer F."/>
            <person name="Young S.K."/>
            <person name="Zeng Q."/>
            <person name="Gargeya S."/>
            <person name="Fitzgerald M."/>
            <person name="Abouelleil A."/>
            <person name="Alvarado L."/>
            <person name="Berlin A.M."/>
            <person name="Chapman S.B."/>
            <person name="Dewar J."/>
            <person name="Goldberg J."/>
            <person name="Griggs A."/>
            <person name="Gujja S."/>
            <person name="Hansen M."/>
            <person name="Howarth C."/>
            <person name="Imamovic A."/>
            <person name="Larimer J."/>
            <person name="McCowan C."/>
            <person name="Murphy C."/>
            <person name="Pearson M."/>
            <person name="Priest M."/>
            <person name="Roberts A."/>
            <person name="Saif S."/>
            <person name="Shea T."/>
            <person name="Sykes S."/>
            <person name="Wortman J."/>
            <person name="Nusbaum C."/>
            <person name="Birren B."/>
        </authorList>
    </citation>
    <scope>NUCLEOTIDE SEQUENCE [LARGE SCALE GENOMIC DNA]</scope>
    <source>
        <strain evidence="6 7">BCC8398</strain>
    </source>
</reference>
<dbReference type="SUPFAM" id="SSF74650">
    <property type="entry name" value="Galactose mutarotase-like"/>
    <property type="match status" value="1"/>
</dbReference>
<dbReference type="OrthoDB" id="1659429at2759"/>
<dbReference type="EMBL" id="KV700134">
    <property type="protein sequence ID" value="OCF31419.1"/>
    <property type="molecule type" value="Genomic_DNA"/>
</dbReference>
<dbReference type="GO" id="GO:0030246">
    <property type="term" value="F:carbohydrate binding"/>
    <property type="evidence" value="ECO:0007669"/>
    <property type="project" value="UniProtKB-UniRule"/>
</dbReference>
<evidence type="ECO:0000256" key="4">
    <source>
        <dbReference type="ARBA" id="ARBA00023235"/>
    </source>
</evidence>
<dbReference type="GO" id="GO:0005737">
    <property type="term" value="C:cytoplasm"/>
    <property type="evidence" value="ECO:0007669"/>
    <property type="project" value="TreeGrafter"/>
</dbReference>
<dbReference type="InterPro" id="IPR011013">
    <property type="entry name" value="Gal_mutarotase_sf_dom"/>
</dbReference>
<comment type="function">
    <text evidence="5">Catalyzes the interconversion between the alpha and beta anomers from at least three hexose 6-phosphate sugars (Glc6P, Gal6P, and Man6P).</text>
</comment>
<dbReference type="PANTHER" id="PTHR11122:SF13">
    <property type="entry name" value="GLUCOSE-6-PHOSPHATE 1-EPIMERASE"/>
    <property type="match status" value="1"/>
</dbReference>
<evidence type="ECO:0000256" key="3">
    <source>
        <dbReference type="ARBA" id="ARBA00012083"/>
    </source>
</evidence>
<dbReference type="AlphaFoldDB" id="A0A1B9GK42"/>
<comment type="catalytic activity">
    <reaction evidence="1">
        <text>alpha-D-glucose 6-phosphate = beta-D-glucose 6-phosphate</text>
        <dbReference type="Rhea" id="RHEA:16249"/>
        <dbReference type="ChEBI" id="CHEBI:58225"/>
        <dbReference type="ChEBI" id="CHEBI:58247"/>
        <dbReference type="EC" id="5.1.3.15"/>
    </reaction>
</comment>
<dbReference type="STRING" id="1296120.A0A1B9GK42"/>